<dbReference type="InterPro" id="IPR011600">
    <property type="entry name" value="Pept_C14_caspase"/>
</dbReference>
<feature type="domain" description="RanBP2-type" evidence="7">
    <location>
        <begin position="159"/>
        <end position="188"/>
    </location>
</feature>
<evidence type="ECO:0000259" key="7">
    <source>
        <dbReference type="PROSITE" id="PS50199"/>
    </source>
</evidence>
<evidence type="ECO:0000256" key="6">
    <source>
        <dbReference type="SAM" id="MobiDB-lite"/>
    </source>
</evidence>
<dbReference type="InterPro" id="IPR029030">
    <property type="entry name" value="Caspase-like_dom_sf"/>
</dbReference>
<evidence type="ECO:0000256" key="3">
    <source>
        <dbReference type="ARBA" id="ARBA00022771"/>
    </source>
</evidence>
<dbReference type="PANTHER" id="PTHR48104:SF30">
    <property type="entry name" value="METACASPASE-1"/>
    <property type="match status" value="1"/>
</dbReference>
<evidence type="ECO:0000256" key="2">
    <source>
        <dbReference type="ARBA" id="ARBA00022723"/>
    </source>
</evidence>
<dbReference type="InterPro" id="IPR050452">
    <property type="entry name" value="Metacaspase"/>
</dbReference>
<protein>
    <recommendedName>
        <fullName evidence="7">RanBP2-type domain-containing protein</fullName>
    </recommendedName>
</protein>
<feature type="region of interest" description="Disordered" evidence="6">
    <location>
        <begin position="251"/>
        <end position="279"/>
    </location>
</feature>
<accession>A0ABD3NI32</accession>
<proteinExistence type="inferred from homology"/>
<dbReference type="InterPro" id="IPR036443">
    <property type="entry name" value="Znf_RanBP2_sf"/>
</dbReference>
<feature type="compositionally biased region" description="Polar residues" evidence="6">
    <location>
        <begin position="11"/>
        <end position="31"/>
    </location>
</feature>
<keyword evidence="9" id="KW-1185">Reference proteome</keyword>
<evidence type="ECO:0000256" key="1">
    <source>
        <dbReference type="ARBA" id="ARBA00009005"/>
    </source>
</evidence>
<feature type="compositionally biased region" description="Basic and acidic residues" evidence="6">
    <location>
        <begin position="258"/>
        <end position="279"/>
    </location>
</feature>
<reference evidence="8 9" key="1">
    <citation type="submission" date="2024-10" db="EMBL/GenBank/DDBJ databases">
        <title>Updated reference genomes for cyclostephanoid diatoms.</title>
        <authorList>
            <person name="Roberts W.R."/>
            <person name="Alverson A.J."/>
        </authorList>
    </citation>
    <scope>NUCLEOTIDE SEQUENCE [LARGE SCALE GENOMIC DNA]</scope>
    <source>
        <strain evidence="8 9">AJA010-31</strain>
    </source>
</reference>
<keyword evidence="4" id="KW-0862">Zinc</keyword>
<dbReference type="EMBL" id="JALLPJ020001149">
    <property type="protein sequence ID" value="KAL3775578.1"/>
    <property type="molecule type" value="Genomic_DNA"/>
</dbReference>
<dbReference type="InterPro" id="IPR001876">
    <property type="entry name" value="Znf_RanBP2"/>
</dbReference>
<gene>
    <name evidence="8" type="ORF">ACHAWO_003758</name>
</gene>
<evidence type="ECO:0000256" key="5">
    <source>
        <dbReference type="PROSITE-ProRule" id="PRU00322"/>
    </source>
</evidence>
<comment type="caution">
    <text evidence="8">The sequence shown here is derived from an EMBL/GenBank/DDBJ whole genome shotgun (WGS) entry which is preliminary data.</text>
</comment>
<dbReference type="SUPFAM" id="SSF90209">
    <property type="entry name" value="Ran binding protein zinc finger-like"/>
    <property type="match status" value="1"/>
</dbReference>
<evidence type="ECO:0000256" key="4">
    <source>
        <dbReference type="ARBA" id="ARBA00022833"/>
    </source>
</evidence>
<organism evidence="8 9">
    <name type="scientific">Cyclotella atomus</name>
    <dbReference type="NCBI Taxonomy" id="382360"/>
    <lineage>
        <taxon>Eukaryota</taxon>
        <taxon>Sar</taxon>
        <taxon>Stramenopiles</taxon>
        <taxon>Ochrophyta</taxon>
        <taxon>Bacillariophyta</taxon>
        <taxon>Coscinodiscophyceae</taxon>
        <taxon>Thalassiosirophycidae</taxon>
        <taxon>Stephanodiscales</taxon>
        <taxon>Stephanodiscaceae</taxon>
        <taxon>Cyclotella</taxon>
    </lineage>
</organism>
<dbReference type="PROSITE" id="PS50199">
    <property type="entry name" value="ZF_RANBP2_2"/>
    <property type="match status" value="1"/>
</dbReference>
<dbReference type="Proteomes" id="UP001530400">
    <property type="component" value="Unassembled WGS sequence"/>
</dbReference>
<comment type="similarity">
    <text evidence="1">Belongs to the peptidase C14B family.</text>
</comment>
<dbReference type="SUPFAM" id="SSF52129">
    <property type="entry name" value="Caspase-like"/>
    <property type="match status" value="1"/>
</dbReference>
<dbReference type="Gene3D" id="3.40.50.12660">
    <property type="match status" value="1"/>
</dbReference>
<evidence type="ECO:0000313" key="9">
    <source>
        <dbReference type="Proteomes" id="UP001530400"/>
    </source>
</evidence>
<dbReference type="PROSITE" id="PS01358">
    <property type="entry name" value="ZF_RANBP2_1"/>
    <property type="match status" value="1"/>
</dbReference>
<feature type="region of interest" description="Disordered" evidence="6">
    <location>
        <begin position="308"/>
        <end position="328"/>
    </location>
</feature>
<sequence>MGFLKKMQGNYPATQNRINQQNRPHQHQQGSDPPPMPNRVYQSNGIPVAPASSVPASAAPYSHVHAQATAAAAYPSQAAPAYVTSTTPVTATAYVPGQQSSAPVVAQAFVPGQQTNTATSYYATAPTADSLPPPVAPPYNPASATPSPANTYTASGNHESKFWECTTCTFPNLKTEHRCKGCGASIPPGLYRAEVVKPAAPTHPAPAAAPQHYTTAATTTQVTQQMNNMHLSPPPVSSGTMRVPVPNGMQQGQKIKVRSPDGKEVIKPIPPRHEWSTDEHGRPFFRMTFGPAAATVVTGSAVPPTHTFSSINSNTASRPPPYNTTWRSFHPRASATYTPPPIGMHTVPHTPCNSTPIPPNGRHKSLLIGINYTGTRAALKGCQNDALNMQKLLQQNGFPNDGSHMLLLTDDRNRGNEYQPTSSNILKAFQWLLKDVQKGDVLFFHFSGHGGQVPDKSGMEADGCNETLVPLDYNRSGQISDDVLWGSLVYPLPEGVRLTALMDMCHSGTGLDLPYDYNVDTKKWKEDVNPAHSKGDVVLFSGCEDSQTSADVQSGWQAGGAMTMAFTKAYQQCCSSMATYHEFLVVVKRELRRKGMRQRPQLTSSQQFDANSRIFSFGHLSGGGGGVPTSIESNHNPQIGRKKNRHVRPARAGFGGGGGNDLFAMAAAGAGAMLFANALGNIFDG</sequence>
<name>A0ABD3NI32_9STRA</name>
<evidence type="ECO:0000313" key="8">
    <source>
        <dbReference type="EMBL" id="KAL3775578.1"/>
    </source>
</evidence>
<feature type="region of interest" description="Disordered" evidence="6">
    <location>
        <begin position="1"/>
        <end position="48"/>
    </location>
</feature>
<feature type="compositionally biased region" description="Polar residues" evidence="6">
    <location>
        <begin position="308"/>
        <end position="327"/>
    </location>
</feature>
<dbReference type="PANTHER" id="PTHR48104">
    <property type="entry name" value="METACASPASE-4"/>
    <property type="match status" value="1"/>
</dbReference>
<keyword evidence="3 5" id="KW-0863">Zinc-finger</keyword>
<dbReference type="Pfam" id="PF00656">
    <property type="entry name" value="Peptidase_C14"/>
    <property type="match status" value="1"/>
</dbReference>
<dbReference type="AlphaFoldDB" id="A0ABD3NI32"/>
<keyword evidence="2" id="KW-0479">Metal-binding</keyword>
<dbReference type="GO" id="GO:0008270">
    <property type="term" value="F:zinc ion binding"/>
    <property type="evidence" value="ECO:0007669"/>
    <property type="project" value="UniProtKB-KW"/>
</dbReference>